<evidence type="ECO:0000259" key="5">
    <source>
        <dbReference type="PROSITE" id="PS50808"/>
    </source>
</evidence>
<sequence length="65" mass="7231">DADETGRVLCTECKSIFSIEHGGISDIKQHLQKRKHLLAVSSSTNKLAPYFINKEISGRDRTSAE</sequence>
<evidence type="ECO:0000256" key="4">
    <source>
        <dbReference type="PROSITE-ProRule" id="PRU00027"/>
    </source>
</evidence>
<keyword evidence="3" id="KW-0862">Zinc</keyword>
<feature type="domain" description="BED-type" evidence="5">
    <location>
        <begin position="1"/>
        <end position="43"/>
    </location>
</feature>
<feature type="non-terminal residue" evidence="6">
    <location>
        <position position="1"/>
    </location>
</feature>
<name>A0A5E4M8W8_9HEMI</name>
<organism evidence="6 7">
    <name type="scientific">Cinara cedri</name>
    <dbReference type="NCBI Taxonomy" id="506608"/>
    <lineage>
        <taxon>Eukaryota</taxon>
        <taxon>Metazoa</taxon>
        <taxon>Ecdysozoa</taxon>
        <taxon>Arthropoda</taxon>
        <taxon>Hexapoda</taxon>
        <taxon>Insecta</taxon>
        <taxon>Pterygota</taxon>
        <taxon>Neoptera</taxon>
        <taxon>Paraneoptera</taxon>
        <taxon>Hemiptera</taxon>
        <taxon>Sternorrhyncha</taxon>
        <taxon>Aphidomorpha</taxon>
        <taxon>Aphidoidea</taxon>
        <taxon>Aphididae</taxon>
        <taxon>Lachninae</taxon>
        <taxon>Cinara</taxon>
    </lineage>
</organism>
<evidence type="ECO:0000313" key="7">
    <source>
        <dbReference type="Proteomes" id="UP000325440"/>
    </source>
</evidence>
<dbReference type="EMBL" id="CABPRJ010000476">
    <property type="protein sequence ID" value="VVC27828.1"/>
    <property type="molecule type" value="Genomic_DNA"/>
</dbReference>
<evidence type="ECO:0000256" key="1">
    <source>
        <dbReference type="ARBA" id="ARBA00022723"/>
    </source>
</evidence>
<protein>
    <submittedName>
        <fullName evidence="6">Zinc finger, RING/FYVE/PHD-type,Zinc finger, BED-type</fullName>
    </submittedName>
</protein>
<evidence type="ECO:0000313" key="6">
    <source>
        <dbReference type="EMBL" id="VVC27828.1"/>
    </source>
</evidence>
<dbReference type="OrthoDB" id="10632568at2759"/>
<evidence type="ECO:0000256" key="2">
    <source>
        <dbReference type="ARBA" id="ARBA00022771"/>
    </source>
</evidence>
<dbReference type="AlphaFoldDB" id="A0A5E4M8W8"/>
<accession>A0A5E4M8W8</accession>
<dbReference type="Proteomes" id="UP000325440">
    <property type="component" value="Unassembled WGS sequence"/>
</dbReference>
<evidence type="ECO:0000256" key="3">
    <source>
        <dbReference type="ARBA" id="ARBA00022833"/>
    </source>
</evidence>
<dbReference type="PROSITE" id="PS50808">
    <property type="entry name" value="ZF_BED"/>
    <property type="match status" value="1"/>
</dbReference>
<keyword evidence="1" id="KW-0479">Metal-binding</keyword>
<feature type="non-terminal residue" evidence="6">
    <location>
        <position position="65"/>
    </location>
</feature>
<dbReference type="GO" id="GO:0003677">
    <property type="term" value="F:DNA binding"/>
    <property type="evidence" value="ECO:0007669"/>
    <property type="project" value="InterPro"/>
</dbReference>
<proteinExistence type="predicted"/>
<keyword evidence="7" id="KW-1185">Reference proteome</keyword>
<keyword evidence="2 4" id="KW-0863">Zinc-finger</keyword>
<dbReference type="GO" id="GO:0008270">
    <property type="term" value="F:zinc ion binding"/>
    <property type="evidence" value="ECO:0007669"/>
    <property type="project" value="UniProtKB-KW"/>
</dbReference>
<dbReference type="InterPro" id="IPR003656">
    <property type="entry name" value="Znf_BED"/>
</dbReference>
<reference evidence="6 7" key="1">
    <citation type="submission" date="2019-08" db="EMBL/GenBank/DDBJ databases">
        <authorList>
            <person name="Alioto T."/>
            <person name="Alioto T."/>
            <person name="Gomez Garrido J."/>
        </authorList>
    </citation>
    <scope>NUCLEOTIDE SEQUENCE [LARGE SCALE GENOMIC DNA]</scope>
</reference>
<gene>
    <name evidence="6" type="ORF">CINCED_3A022189</name>
</gene>